<dbReference type="GO" id="GO:0016757">
    <property type="term" value="F:glycosyltransferase activity"/>
    <property type="evidence" value="ECO:0007669"/>
    <property type="project" value="UniProtKB-KW"/>
</dbReference>
<dbReference type="NCBIfam" id="TIGR04283">
    <property type="entry name" value="glyco_like_mftF"/>
    <property type="match status" value="1"/>
</dbReference>
<keyword evidence="5" id="KW-0472">Membrane</keyword>
<comment type="subcellular location">
    <subcellularLocation>
        <location evidence="1">Cell membrane</location>
    </subcellularLocation>
</comment>
<keyword evidence="2" id="KW-1003">Cell membrane</keyword>
<name>A0A0R1SMY6_9LACO</name>
<dbReference type="RefSeq" id="WP_010623840.1">
    <property type="nucleotide sequence ID" value="NZ_AZFA01000003.1"/>
</dbReference>
<dbReference type="OrthoDB" id="2902148at2"/>
<evidence type="ECO:0000256" key="3">
    <source>
        <dbReference type="ARBA" id="ARBA00022676"/>
    </source>
</evidence>
<evidence type="ECO:0000256" key="5">
    <source>
        <dbReference type="ARBA" id="ARBA00023136"/>
    </source>
</evidence>
<organism evidence="6 7">
    <name type="scientific">Companilactobacillus versmoldensis DSM 14857 = KCTC 3814</name>
    <dbReference type="NCBI Taxonomy" id="1423815"/>
    <lineage>
        <taxon>Bacteria</taxon>
        <taxon>Bacillati</taxon>
        <taxon>Bacillota</taxon>
        <taxon>Bacilli</taxon>
        <taxon>Lactobacillales</taxon>
        <taxon>Lactobacillaceae</taxon>
        <taxon>Companilactobacillus</taxon>
    </lineage>
</organism>
<dbReference type="Proteomes" id="UP000051647">
    <property type="component" value="Unassembled WGS sequence"/>
</dbReference>
<accession>A0A0R1SMY6</accession>
<evidence type="ECO:0000256" key="2">
    <source>
        <dbReference type="ARBA" id="ARBA00022475"/>
    </source>
</evidence>
<dbReference type="STRING" id="1423815.FC27_GL001428"/>
<dbReference type="InterPro" id="IPR029044">
    <property type="entry name" value="Nucleotide-diphossugar_trans"/>
</dbReference>
<dbReference type="Gene3D" id="3.90.550.10">
    <property type="entry name" value="Spore Coat Polysaccharide Biosynthesis Protein SpsA, Chain A"/>
    <property type="match status" value="1"/>
</dbReference>
<dbReference type="PANTHER" id="PTHR43646">
    <property type="entry name" value="GLYCOSYLTRANSFERASE"/>
    <property type="match status" value="1"/>
</dbReference>
<evidence type="ECO:0000256" key="4">
    <source>
        <dbReference type="ARBA" id="ARBA00022679"/>
    </source>
</evidence>
<keyword evidence="7" id="KW-1185">Reference proteome</keyword>
<evidence type="ECO:0000313" key="6">
    <source>
        <dbReference type="EMBL" id="KRL67890.1"/>
    </source>
</evidence>
<proteinExistence type="predicted"/>
<dbReference type="AlphaFoldDB" id="A0A0R1SMY6"/>
<dbReference type="PANTHER" id="PTHR43646:SF2">
    <property type="entry name" value="GLYCOSYLTRANSFERASE 2-LIKE DOMAIN-CONTAINING PROTEIN"/>
    <property type="match status" value="1"/>
</dbReference>
<dbReference type="SUPFAM" id="SSF53448">
    <property type="entry name" value="Nucleotide-diphospho-sugar transferases"/>
    <property type="match status" value="1"/>
</dbReference>
<reference evidence="6 7" key="1">
    <citation type="journal article" date="2015" name="Genome Announc.">
        <title>Expanding the biotechnology potential of lactobacilli through comparative genomics of 213 strains and associated genera.</title>
        <authorList>
            <person name="Sun Z."/>
            <person name="Harris H.M."/>
            <person name="McCann A."/>
            <person name="Guo C."/>
            <person name="Argimon S."/>
            <person name="Zhang W."/>
            <person name="Yang X."/>
            <person name="Jeffery I.B."/>
            <person name="Cooney J.C."/>
            <person name="Kagawa T.F."/>
            <person name="Liu W."/>
            <person name="Song Y."/>
            <person name="Salvetti E."/>
            <person name="Wrobel A."/>
            <person name="Rasinkangas P."/>
            <person name="Parkhill J."/>
            <person name="Rea M.C."/>
            <person name="O'Sullivan O."/>
            <person name="Ritari J."/>
            <person name="Douillard F.P."/>
            <person name="Paul Ross R."/>
            <person name="Yang R."/>
            <person name="Briner A.E."/>
            <person name="Felis G.E."/>
            <person name="de Vos W.M."/>
            <person name="Barrangou R."/>
            <person name="Klaenhammer T.R."/>
            <person name="Caufield P.W."/>
            <person name="Cui Y."/>
            <person name="Zhang H."/>
            <person name="O'Toole P.W."/>
        </authorList>
    </citation>
    <scope>NUCLEOTIDE SEQUENCE [LARGE SCALE GENOMIC DNA]</scope>
    <source>
        <strain evidence="6 7">DSM 14857</strain>
    </source>
</reference>
<keyword evidence="4" id="KW-0808">Transferase</keyword>
<evidence type="ECO:0008006" key="8">
    <source>
        <dbReference type="Google" id="ProtNLM"/>
    </source>
</evidence>
<gene>
    <name evidence="6" type="ORF">FC27_GL001428</name>
</gene>
<dbReference type="InterPro" id="IPR026461">
    <property type="entry name" value="Trfase_2_rSAM/seldom_assoc"/>
</dbReference>
<dbReference type="PATRIC" id="fig|1423815.3.peg.1463"/>
<evidence type="ECO:0000313" key="7">
    <source>
        <dbReference type="Proteomes" id="UP000051647"/>
    </source>
</evidence>
<dbReference type="GO" id="GO:0005886">
    <property type="term" value="C:plasma membrane"/>
    <property type="evidence" value="ECO:0007669"/>
    <property type="project" value="UniProtKB-SubCell"/>
</dbReference>
<dbReference type="EMBL" id="AZFA01000003">
    <property type="protein sequence ID" value="KRL67890.1"/>
    <property type="molecule type" value="Genomic_DNA"/>
</dbReference>
<dbReference type="eggNOG" id="COG1216">
    <property type="taxonomic scope" value="Bacteria"/>
</dbReference>
<sequence length="223" mass="26167">MWLSVIIPVYQDDKSLKKLLAELKQWDLSKIEIIIIDGEKRSRPRWIDKSFIYLTSDISRGKQLHLGGSVAKGSNLLFLHSDSHFPQGSPIDILKKTSNKIGFFKLRFDRNDQFYKIMEFGTEMRSKIGKLIFGDQGLFIKKYIYDSLGGFPEIDIMEDYKFSKLLKKNNYHAQEFDFIIVTSSRKYEKEGHLKSFCKMQVYKMAFQLGVSPKIIKQMYYRGK</sequence>
<evidence type="ECO:0000256" key="1">
    <source>
        <dbReference type="ARBA" id="ARBA00004236"/>
    </source>
</evidence>
<protein>
    <recommendedName>
        <fullName evidence="8">Glycosyltransferase 2-like domain-containing protein</fullName>
    </recommendedName>
</protein>
<keyword evidence="3" id="KW-0328">Glycosyltransferase</keyword>
<comment type="caution">
    <text evidence="6">The sequence shown here is derived from an EMBL/GenBank/DDBJ whole genome shotgun (WGS) entry which is preliminary data.</text>
</comment>